<feature type="compositionally biased region" description="Basic and acidic residues" evidence="1">
    <location>
        <begin position="372"/>
        <end position="391"/>
    </location>
</feature>
<proteinExistence type="predicted"/>
<dbReference type="Gene3D" id="3.40.50.300">
    <property type="entry name" value="P-loop containing nucleotide triphosphate hydrolases"/>
    <property type="match status" value="1"/>
</dbReference>
<keyword evidence="3" id="KW-1185">Reference proteome</keyword>
<accession>A0ABN6V1J9</accession>
<organism evidence="2 3">
    <name type="scientific">Geothrix oryzae</name>
    <dbReference type="NCBI Taxonomy" id="2927975"/>
    <lineage>
        <taxon>Bacteria</taxon>
        <taxon>Pseudomonadati</taxon>
        <taxon>Acidobacteriota</taxon>
        <taxon>Holophagae</taxon>
        <taxon>Holophagales</taxon>
        <taxon>Holophagaceae</taxon>
        <taxon>Geothrix</taxon>
    </lineage>
</organism>
<gene>
    <name evidence="2" type="ORF">GETHOR_23540</name>
</gene>
<protein>
    <recommendedName>
        <fullName evidence="4">AAA family ATPase</fullName>
    </recommendedName>
</protein>
<dbReference type="Pfam" id="PF13481">
    <property type="entry name" value="AAA_25"/>
    <property type="match status" value="1"/>
</dbReference>
<dbReference type="InterPro" id="IPR027417">
    <property type="entry name" value="P-loop_NTPase"/>
</dbReference>
<dbReference type="EMBL" id="AP027079">
    <property type="protein sequence ID" value="BDU70253.1"/>
    <property type="molecule type" value="Genomic_DNA"/>
</dbReference>
<evidence type="ECO:0000256" key="1">
    <source>
        <dbReference type="SAM" id="MobiDB-lite"/>
    </source>
</evidence>
<dbReference type="Proteomes" id="UP001242010">
    <property type="component" value="Chromosome"/>
</dbReference>
<dbReference type="RefSeq" id="WP_286353973.1">
    <property type="nucleotide sequence ID" value="NZ_AP027079.1"/>
</dbReference>
<evidence type="ECO:0008006" key="4">
    <source>
        <dbReference type="Google" id="ProtNLM"/>
    </source>
</evidence>
<sequence length="391" mass="43534">MSRNYLRNQNTHDSTDLSQKPRALRLLSLREVFDESLEPPKWVLEGWIPWGKVGLLGAVSDQGKTWLAMGLGVALATGQPFLGISTKPYGCGVLYITFEDDEPQDIQRRIQALKATYGEHWTEREEVDLRRNLQFLTPTWNPGSSTALWDLQAEVRDAVEAMQAQGITPALVVVDTLSHVNGEGESNVVEAQRVWQAAMGIAKHHNVTVLLVHHLRKAGTNGSEEVRLEDRLHPALLRGSNAAEGAARFIWQMAWVRTDEAERIGMDPELARQRGITVMGMSKLKARKPSRMLLVRSIESQTSGTWSIPPEAERLLEDLLRVSSSPLKPSMEVQVLEALMAGQSRKDIEATLFDGNNKRTSDALGRCRRKGWIGEDGKPTPKGERVAKGRA</sequence>
<feature type="region of interest" description="Disordered" evidence="1">
    <location>
        <begin position="370"/>
        <end position="391"/>
    </location>
</feature>
<reference evidence="3" key="1">
    <citation type="journal article" date="2023" name="Int. J. Syst. Evol. Microbiol.">
        <title>Mesoterricola silvestris gen. nov., sp. nov., Mesoterricola sediminis sp. nov., Geothrix oryzae sp. nov., Geothrix edaphica sp. nov., Geothrix rubra sp. nov., and Geothrix limicola sp. nov., six novel members of Acidobacteriota isolated from soils.</title>
        <authorList>
            <person name="Itoh H."/>
            <person name="Sugisawa Y."/>
            <person name="Mise K."/>
            <person name="Xu Z."/>
            <person name="Kuniyasu M."/>
            <person name="Ushijima N."/>
            <person name="Kawano K."/>
            <person name="Kobayashi E."/>
            <person name="Shiratori Y."/>
            <person name="Masuda Y."/>
            <person name="Senoo K."/>
        </authorList>
    </citation>
    <scope>NUCLEOTIDE SEQUENCE [LARGE SCALE GENOMIC DNA]</scope>
    <source>
        <strain evidence="3">Red222</strain>
    </source>
</reference>
<name>A0ABN6V1J9_9BACT</name>
<dbReference type="SUPFAM" id="SSF52540">
    <property type="entry name" value="P-loop containing nucleoside triphosphate hydrolases"/>
    <property type="match status" value="1"/>
</dbReference>
<evidence type="ECO:0000313" key="2">
    <source>
        <dbReference type="EMBL" id="BDU70253.1"/>
    </source>
</evidence>
<evidence type="ECO:0000313" key="3">
    <source>
        <dbReference type="Proteomes" id="UP001242010"/>
    </source>
</evidence>